<gene>
    <name evidence="3" type="ORF">FAUST_4278</name>
</gene>
<dbReference type="Proteomes" id="UP000537989">
    <property type="component" value="Unassembled WGS sequence"/>
</dbReference>
<dbReference type="CDD" id="cd12193">
    <property type="entry name" value="bZIP_GCN4"/>
    <property type="match status" value="1"/>
</dbReference>
<dbReference type="EMBL" id="JAAMOD010000111">
    <property type="protein sequence ID" value="KAF5240567.1"/>
    <property type="molecule type" value="Genomic_DNA"/>
</dbReference>
<evidence type="ECO:0000313" key="4">
    <source>
        <dbReference type="Proteomes" id="UP000537989"/>
    </source>
</evidence>
<dbReference type="InterPro" id="IPR004827">
    <property type="entry name" value="bZIP"/>
</dbReference>
<reference evidence="3 4" key="1">
    <citation type="submission" date="2020-02" db="EMBL/GenBank/DDBJ databases">
        <title>Identification and distribution of gene clusters putatively required for synthesis of sphingolipid metabolism inhibitors in phylogenetically diverse species of the filamentous fungus Fusarium.</title>
        <authorList>
            <person name="Kim H.-S."/>
            <person name="Busman M."/>
            <person name="Brown D.W."/>
            <person name="Divon H."/>
            <person name="Uhlig S."/>
            <person name="Proctor R.H."/>
        </authorList>
    </citation>
    <scope>NUCLEOTIDE SEQUENCE [LARGE SCALE GENOMIC DNA]</scope>
    <source>
        <strain evidence="3 4">NRRL 2903</strain>
    </source>
</reference>
<sequence>MIGLLKAILPVEMLTWGGRRPLNLNQWQQRVHPPPPATSPRPCPGSLLAAPASLPSNDLGIDPGLLLFENYSPYLEFLPADYNGFDGATWDFGNIANNSNTTAATNDNDVQNFSGDGLFDNIMIPELNVLDTQSSLDVAGDGFLSQEQPLLTVNSTTPIEYPATASSSSSTPHPPPTIRTKSPTSTSAIPGTSTFSLHPSPSSSSSSSSSSRKRKSSPEEEDSAVTLKRQRNTLAARKYRQKRIDRITELEEALAAKAKECDEWKLKFMRKEAENDTLREMLAKK</sequence>
<feature type="compositionally biased region" description="Low complexity" evidence="1">
    <location>
        <begin position="162"/>
        <end position="171"/>
    </location>
</feature>
<dbReference type="PROSITE" id="PS00036">
    <property type="entry name" value="BZIP_BASIC"/>
    <property type="match status" value="1"/>
</dbReference>
<evidence type="ECO:0000259" key="2">
    <source>
        <dbReference type="PROSITE" id="PS00036"/>
    </source>
</evidence>
<feature type="domain" description="BZIP" evidence="2">
    <location>
        <begin position="228"/>
        <end position="242"/>
    </location>
</feature>
<feature type="compositionally biased region" description="Polar residues" evidence="1">
    <location>
        <begin position="179"/>
        <end position="197"/>
    </location>
</feature>
<proteinExistence type="predicted"/>
<feature type="compositionally biased region" description="Low complexity" evidence="1">
    <location>
        <begin position="199"/>
        <end position="210"/>
    </location>
</feature>
<dbReference type="Gene3D" id="3.30.160.60">
    <property type="entry name" value="Classic Zinc Finger"/>
    <property type="match status" value="1"/>
</dbReference>
<dbReference type="InterPro" id="IPR046347">
    <property type="entry name" value="bZIP_sf"/>
</dbReference>
<feature type="region of interest" description="Disordered" evidence="1">
    <location>
        <begin position="161"/>
        <end position="226"/>
    </location>
</feature>
<evidence type="ECO:0000313" key="3">
    <source>
        <dbReference type="EMBL" id="KAF5240567.1"/>
    </source>
</evidence>
<accession>A0AAN6HGX2</accession>
<feature type="compositionally biased region" description="Pro residues" evidence="1">
    <location>
        <begin position="32"/>
        <end position="43"/>
    </location>
</feature>
<organism evidence="3 4">
    <name type="scientific">Fusarium austroamericanum</name>
    <dbReference type="NCBI Taxonomy" id="282268"/>
    <lineage>
        <taxon>Eukaryota</taxon>
        <taxon>Fungi</taxon>
        <taxon>Dikarya</taxon>
        <taxon>Ascomycota</taxon>
        <taxon>Pezizomycotina</taxon>
        <taxon>Sordariomycetes</taxon>
        <taxon>Hypocreomycetidae</taxon>
        <taxon>Hypocreales</taxon>
        <taxon>Nectriaceae</taxon>
        <taxon>Fusarium</taxon>
    </lineage>
</organism>
<protein>
    <recommendedName>
        <fullName evidence="2">BZIP domain-containing protein</fullName>
    </recommendedName>
</protein>
<dbReference type="GO" id="GO:0003700">
    <property type="term" value="F:DNA-binding transcription factor activity"/>
    <property type="evidence" value="ECO:0007669"/>
    <property type="project" value="InterPro"/>
</dbReference>
<name>A0AAN6HGX2_FUSAU</name>
<comment type="caution">
    <text evidence="3">The sequence shown here is derived from an EMBL/GenBank/DDBJ whole genome shotgun (WGS) entry which is preliminary data.</text>
</comment>
<dbReference type="SUPFAM" id="SSF57959">
    <property type="entry name" value="Leucine zipper domain"/>
    <property type="match status" value="1"/>
</dbReference>
<dbReference type="AlphaFoldDB" id="A0AAN6HGX2"/>
<keyword evidence="4" id="KW-1185">Reference proteome</keyword>
<feature type="region of interest" description="Disordered" evidence="1">
    <location>
        <begin position="28"/>
        <end position="49"/>
    </location>
</feature>
<evidence type="ECO:0000256" key="1">
    <source>
        <dbReference type="SAM" id="MobiDB-lite"/>
    </source>
</evidence>